<name>A0A158FLV2_CABSO</name>
<organism evidence="3 4">
    <name type="scientific">Caballeronia sordidicola</name>
    <name type="common">Burkholderia sordidicola</name>
    <dbReference type="NCBI Taxonomy" id="196367"/>
    <lineage>
        <taxon>Bacteria</taxon>
        <taxon>Pseudomonadati</taxon>
        <taxon>Pseudomonadota</taxon>
        <taxon>Betaproteobacteria</taxon>
        <taxon>Burkholderiales</taxon>
        <taxon>Burkholderiaceae</taxon>
        <taxon>Caballeronia</taxon>
    </lineage>
</organism>
<dbReference type="Proteomes" id="UP000054893">
    <property type="component" value="Unassembled WGS sequence"/>
</dbReference>
<evidence type="ECO:0000313" key="3">
    <source>
        <dbReference type="EMBL" id="SAL20818.1"/>
    </source>
</evidence>
<sequence>MTSSNSRFRRACSVAALSAFAGLALDYARATDAPNAASAAAADIAPAERLLFLSTHLKGVQPQTELDYSVDRSGPPAKEKDTVKVLVVSADNANGDARITDHRGPVEMSGEGLPCNPVILYFLEHDVAEMQQLTGGQRRYFQRRVRLALAANPAITAVTRDAQGKKVNARQIVIQPYLDDPNGSRFSQYVGKRYTFVMSDAVPGQVLLIRTEVPGSNNDFSHPVQIETLSYQGALRSLTPPPGKKMPDKSVNAPRASN</sequence>
<feature type="signal peptide" evidence="2">
    <location>
        <begin position="1"/>
        <end position="30"/>
    </location>
</feature>
<feature type="chain" id="PRO_5007810242" evidence="2">
    <location>
        <begin position="31"/>
        <end position="258"/>
    </location>
</feature>
<keyword evidence="2" id="KW-0732">Signal</keyword>
<dbReference type="EMBL" id="FCOC02000003">
    <property type="protein sequence ID" value="SAL20818.1"/>
    <property type="molecule type" value="Genomic_DNA"/>
</dbReference>
<proteinExistence type="predicted"/>
<reference evidence="3 4" key="1">
    <citation type="submission" date="2016-01" db="EMBL/GenBank/DDBJ databases">
        <authorList>
            <person name="Oliw E.H."/>
        </authorList>
    </citation>
    <scope>NUCLEOTIDE SEQUENCE [LARGE SCALE GENOMIC DNA]</scope>
    <source>
        <strain evidence="3">LMG 22029</strain>
    </source>
</reference>
<evidence type="ECO:0000313" key="4">
    <source>
        <dbReference type="Proteomes" id="UP000054893"/>
    </source>
</evidence>
<protein>
    <submittedName>
        <fullName evidence="3">Uncharacterized protein</fullName>
    </submittedName>
</protein>
<evidence type="ECO:0000256" key="1">
    <source>
        <dbReference type="SAM" id="MobiDB-lite"/>
    </source>
</evidence>
<dbReference type="AlphaFoldDB" id="A0A158FLV2"/>
<evidence type="ECO:0000256" key="2">
    <source>
        <dbReference type="SAM" id="SignalP"/>
    </source>
</evidence>
<feature type="region of interest" description="Disordered" evidence="1">
    <location>
        <begin position="235"/>
        <end position="258"/>
    </location>
</feature>
<accession>A0A158FLV2</accession>
<dbReference type="RefSeq" id="WP_060818043.1">
    <property type="nucleotide sequence ID" value="NZ_FCOC02000003.1"/>
</dbReference>
<gene>
    <name evidence="3" type="ORF">AWB64_01498</name>
</gene>